<keyword evidence="2" id="KW-1185">Reference proteome</keyword>
<accession>A0ABN1BP78</accession>
<sequence length="63" mass="7120">MVGQRQQVFTPGRHQPLWTAGWRAEAPGPVQYLREYHRLLERFPAVPGAGRAARPFTLLPVPS</sequence>
<proteinExistence type="predicted"/>
<protein>
    <submittedName>
        <fullName evidence="1">Uncharacterized protein</fullName>
    </submittedName>
</protein>
<comment type="caution">
    <text evidence="1">The sequence shown here is derived from an EMBL/GenBank/DDBJ whole genome shotgun (WGS) entry which is preliminary data.</text>
</comment>
<gene>
    <name evidence="1" type="ORF">GCM10008937_05860</name>
</gene>
<evidence type="ECO:0000313" key="1">
    <source>
        <dbReference type="EMBL" id="GAA0501246.1"/>
    </source>
</evidence>
<evidence type="ECO:0000313" key="2">
    <source>
        <dbReference type="Proteomes" id="UP001500191"/>
    </source>
</evidence>
<dbReference type="Proteomes" id="UP001500191">
    <property type="component" value="Unassembled WGS sequence"/>
</dbReference>
<dbReference type="EMBL" id="BAAADB010000004">
    <property type="protein sequence ID" value="GAA0501246.1"/>
    <property type="molecule type" value="Genomic_DNA"/>
</dbReference>
<reference evidence="1 2" key="1">
    <citation type="journal article" date="2019" name="Int. J. Syst. Evol. Microbiol.">
        <title>The Global Catalogue of Microorganisms (GCM) 10K type strain sequencing project: providing services to taxonomists for standard genome sequencing and annotation.</title>
        <authorList>
            <consortium name="The Broad Institute Genomics Platform"/>
            <consortium name="The Broad Institute Genome Sequencing Center for Infectious Disease"/>
            <person name="Wu L."/>
            <person name="Ma J."/>
        </authorList>
    </citation>
    <scope>NUCLEOTIDE SEQUENCE [LARGE SCALE GENOMIC DNA]</scope>
    <source>
        <strain evidence="1 2">JCM 14368</strain>
    </source>
</reference>
<name>A0ABN1BP78_9DEIO</name>
<organism evidence="1 2">
    <name type="scientific">Deinococcus depolymerans</name>
    <dbReference type="NCBI Taxonomy" id="392408"/>
    <lineage>
        <taxon>Bacteria</taxon>
        <taxon>Thermotogati</taxon>
        <taxon>Deinococcota</taxon>
        <taxon>Deinococci</taxon>
        <taxon>Deinococcales</taxon>
        <taxon>Deinococcaceae</taxon>
        <taxon>Deinococcus</taxon>
    </lineage>
</organism>